<dbReference type="GO" id="GO:0031672">
    <property type="term" value="C:A band"/>
    <property type="evidence" value="ECO:0007669"/>
    <property type="project" value="UniProtKB-SubCell"/>
</dbReference>
<dbReference type="PANTHER" id="PTHR47633">
    <property type="entry name" value="IMMUNOGLOBULIN"/>
    <property type="match status" value="1"/>
</dbReference>
<dbReference type="WBParaSite" id="nRc.2.0.1.t36050-RA">
    <property type="protein sequence ID" value="nRc.2.0.1.t36050-RA"/>
    <property type="gene ID" value="nRc.2.0.1.g36050"/>
</dbReference>
<evidence type="ECO:0000256" key="6">
    <source>
        <dbReference type="ARBA" id="ARBA00023319"/>
    </source>
</evidence>
<feature type="domain" description="Ig-like" evidence="7">
    <location>
        <begin position="34"/>
        <end position="124"/>
    </location>
</feature>
<dbReference type="FunFam" id="2.60.40.10:FF:000345">
    <property type="entry name" value="Muscle M-line assembly protein unc-89"/>
    <property type="match status" value="2"/>
</dbReference>
<evidence type="ECO:0000256" key="1">
    <source>
        <dbReference type="ARBA" id="ARBA00004161"/>
    </source>
</evidence>
<feature type="domain" description="Ig-like" evidence="7">
    <location>
        <begin position="550"/>
        <end position="640"/>
    </location>
</feature>
<dbReference type="Proteomes" id="UP000887565">
    <property type="component" value="Unplaced"/>
</dbReference>
<feature type="domain" description="Ig-like" evidence="7">
    <location>
        <begin position="250"/>
        <end position="339"/>
    </location>
</feature>
<keyword evidence="4" id="KW-0677">Repeat</keyword>
<dbReference type="SUPFAM" id="SSF48726">
    <property type="entry name" value="Immunoglobulin"/>
    <property type="match status" value="7"/>
</dbReference>
<evidence type="ECO:0000256" key="4">
    <source>
        <dbReference type="ARBA" id="ARBA00022737"/>
    </source>
</evidence>
<feature type="domain" description="Ig-like" evidence="7">
    <location>
        <begin position="347"/>
        <end position="439"/>
    </location>
</feature>
<dbReference type="GO" id="GO:0040017">
    <property type="term" value="P:positive regulation of locomotion"/>
    <property type="evidence" value="ECO:0007669"/>
    <property type="project" value="UniProtKB-ARBA"/>
</dbReference>
<evidence type="ECO:0000256" key="2">
    <source>
        <dbReference type="ARBA" id="ARBA00006692"/>
    </source>
</evidence>
<feature type="domain" description="Ig-like" evidence="7">
    <location>
        <begin position="146"/>
        <end position="235"/>
    </location>
</feature>
<dbReference type="InterPro" id="IPR003599">
    <property type="entry name" value="Ig_sub"/>
</dbReference>
<feature type="domain" description="Ig-like" evidence="7">
    <location>
        <begin position="446"/>
        <end position="536"/>
    </location>
</feature>
<dbReference type="AlphaFoldDB" id="A0A915KCF1"/>
<keyword evidence="3" id="KW-0963">Cytoplasm</keyword>
<proteinExistence type="inferred from homology"/>
<dbReference type="FunFam" id="2.60.40.10:FF:000425">
    <property type="entry name" value="Myosin light chain kinase"/>
    <property type="match status" value="2"/>
</dbReference>
<name>A0A915KCF1_ROMCU</name>
<dbReference type="InterPro" id="IPR013783">
    <property type="entry name" value="Ig-like_fold"/>
</dbReference>
<dbReference type="SMART" id="SM00408">
    <property type="entry name" value="IGc2"/>
    <property type="match status" value="7"/>
</dbReference>
<dbReference type="InterPro" id="IPR007110">
    <property type="entry name" value="Ig-like_dom"/>
</dbReference>
<dbReference type="FunFam" id="2.60.40.10:FF:000107">
    <property type="entry name" value="Myosin, light chain kinase a"/>
    <property type="match status" value="2"/>
</dbReference>
<dbReference type="Gene3D" id="2.60.40.10">
    <property type="entry name" value="Immunoglobulins"/>
    <property type="match status" value="7"/>
</dbReference>
<dbReference type="GO" id="GO:0045989">
    <property type="term" value="P:positive regulation of striated muscle contraction"/>
    <property type="evidence" value="ECO:0007669"/>
    <property type="project" value="UniProtKB-ARBA"/>
</dbReference>
<comment type="similarity">
    <text evidence="2">Belongs to the protein kinase superfamily. CAMK Ser/Thr protein kinase family.</text>
</comment>
<organism evidence="8 9">
    <name type="scientific">Romanomermis culicivorax</name>
    <name type="common">Nematode worm</name>
    <dbReference type="NCBI Taxonomy" id="13658"/>
    <lineage>
        <taxon>Eukaryota</taxon>
        <taxon>Metazoa</taxon>
        <taxon>Ecdysozoa</taxon>
        <taxon>Nematoda</taxon>
        <taxon>Enoplea</taxon>
        <taxon>Dorylaimia</taxon>
        <taxon>Mermithida</taxon>
        <taxon>Mermithoidea</taxon>
        <taxon>Mermithidae</taxon>
        <taxon>Romanomermis</taxon>
    </lineage>
</organism>
<keyword evidence="5" id="KW-1015">Disulfide bond</keyword>
<dbReference type="PRINTS" id="PR01832">
    <property type="entry name" value="VEGFRECEPTOR"/>
</dbReference>
<evidence type="ECO:0000256" key="3">
    <source>
        <dbReference type="ARBA" id="ARBA00022490"/>
    </source>
</evidence>
<feature type="domain" description="Ig-like" evidence="7">
    <location>
        <begin position="650"/>
        <end position="734"/>
    </location>
</feature>
<sequence>MGPIYLIFEIEKSYFAYFTFAQQSLQQDVGEIAPYFIRVLTNVYEADVSETLRLECKLNGSPRPQVQWYKDGRVVRADENFVLESKEDGTQSLTLRKASKADVGEYVCEATNILGKAETHTSVVVIENFPLVSEPMEISTHEEFAPEFDQELRECRVDEGQSVAFECHVLGQPAPVVHWFKDGQKVEENDRVTLEMLPDGKQRLSISEARAEDQGNYRCEATNIAGSMSSKAPLTVRVAEEMEIERAVAPEFSVPLHEVKVREGVSAHFECALSETRGVKIQWFKDGKLLSPSPEYIIECAEDGRQSLTVYKAKSENVGHYYCVATSPVGKAETEANLQVLEGVRQPEFTRGLKNVKVKSGELVALSCQIDMTKLKRLPAVKWYKNGVELIQDKRVLLTVNESGQCNMLISQTTEEDTGIYKCEISNDAGSNSCEAEVSVQLIKPPDFLSSLNDQVVNEGQNLEMEVKVSGAPFPDVKWLKDGKEIRVSGTVKVIKEEDTGTIRLVLEGIKPEDEGTYRCIVSNVHGTASAKASIEVKPKEKVEEKFEVPQFLRDLQSVHVPEGEDVALTCQISGQPTPDVIWYKGNVPIKKDDQKYTITSDENGLCVCRISNISPSDSASYTCKLVNPAGSVESSAELTVEAKIVVQPPEFKRAMQDRRTSAKSSVAFEIEVNTSDVAVQWFENGSEVNANHKHLIEQVSSTVFRLIVKDVDEKTDAGEYQCQVSNVAGTVVSKGNLFVEEERKEELIAPKFTKGLQDKKVKQGQKLVLEAEVEGKPKTVK</sequence>
<reference evidence="9" key="1">
    <citation type="submission" date="2022-11" db="UniProtKB">
        <authorList>
            <consortium name="WormBaseParasite"/>
        </authorList>
    </citation>
    <scope>IDENTIFICATION</scope>
</reference>
<dbReference type="OMA" id="DPNMQTS"/>
<dbReference type="SMART" id="SM00409">
    <property type="entry name" value="IG"/>
    <property type="match status" value="7"/>
</dbReference>
<keyword evidence="8" id="KW-1185">Reference proteome</keyword>
<dbReference type="SMART" id="SM00406">
    <property type="entry name" value="IGv"/>
    <property type="match status" value="4"/>
</dbReference>
<protein>
    <submittedName>
        <fullName evidence="9">Ig-like domain-containing protein</fullName>
    </submittedName>
</protein>
<dbReference type="InterPro" id="IPR013106">
    <property type="entry name" value="Ig_V-set"/>
</dbReference>
<comment type="subcellular location">
    <subcellularLocation>
        <location evidence="1">Cytoplasm</location>
        <location evidence="1">Myofibril</location>
        <location evidence="1">Sarcomere</location>
        <location evidence="1">A band</location>
    </subcellularLocation>
</comment>
<dbReference type="InterPro" id="IPR013098">
    <property type="entry name" value="Ig_I-set"/>
</dbReference>
<keyword evidence="6" id="KW-0393">Immunoglobulin domain</keyword>
<evidence type="ECO:0000259" key="7">
    <source>
        <dbReference type="PROSITE" id="PS50835"/>
    </source>
</evidence>
<evidence type="ECO:0000313" key="9">
    <source>
        <dbReference type="WBParaSite" id="nRc.2.0.1.t36050-RA"/>
    </source>
</evidence>
<dbReference type="PROSITE" id="PS50835">
    <property type="entry name" value="IG_LIKE"/>
    <property type="match status" value="7"/>
</dbReference>
<dbReference type="Pfam" id="PF07679">
    <property type="entry name" value="I-set"/>
    <property type="match status" value="7"/>
</dbReference>
<evidence type="ECO:0000256" key="5">
    <source>
        <dbReference type="ARBA" id="ARBA00023157"/>
    </source>
</evidence>
<evidence type="ECO:0000313" key="8">
    <source>
        <dbReference type="Proteomes" id="UP000887565"/>
    </source>
</evidence>
<accession>A0A915KCF1</accession>
<dbReference type="InterPro" id="IPR036179">
    <property type="entry name" value="Ig-like_dom_sf"/>
</dbReference>
<dbReference type="InterPro" id="IPR003598">
    <property type="entry name" value="Ig_sub2"/>
</dbReference>
<dbReference type="GO" id="GO:0060298">
    <property type="term" value="P:positive regulation of sarcomere organization"/>
    <property type="evidence" value="ECO:0007669"/>
    <property type="project" value="UniProtKB-ARBA"/>
</dbReference>